<sequence length="48" mass="5135">MEVSPSIAHGDATANSATKKPMMKSGMMLTEMSSHVSRSEDGGCHVRR</sequence>
<dbReference type="EMBL" id="JBHSZH010000005">
    <property type="protein sequence ID" value="MFC7080765.1"/>
    <property type="molecule type" value="Genomic_DNA"/>
</dbReference>
<dbReference type="AlphaFoldDB" id="A0ABD5WM29"/>
<accession>A0ABD5WM29</accession>
<keyword evidence="3" id="KW-1185">Reference proteome</keyword>
<organism evidence="2 3">
    <name type="scientific">Halorussus caseinilyticus</name>
    <dbReference type="NCBI Taxonomy" id="3034025"/>
    <lineage>
        <taxon>Archaea</taxon>
        <taxon>Methanobacteriati</taxon>
        <taxon>Methanobacteriota</taxon>
        <taxon>Stenosarchaea group</taxon>
        <taxon>Halobacteria</taxon>
        <taxon>Halobacteriales</taxon>
        <taxon>Haladaptataceae</taxon>
        <taxon>Halorussus</taxon>
    </lineage>
</organism>
<protein>
    <submittedName>
        <fullName evidence="2">Uncharacterized protein</fullName>
    </submittedName>
</protein>
<evidence type="ECO:0000313" key="3">
    <source>
        <dbReference type="Proteomes" id="UP001596407"/>
    </source>
</evidence>
<reference evidence="2 3" key="1">
    <citation type="journal article" date="2019" name="Int. J. Syst. Evol. Microbiol.">
        <title>The Global Catalogue of Microorganisms (GCM) 10K type strain sequencing project: providing services to taxonomists for standard genome sequencing and annotation.</title>
        <authorList>
            <consortium name="The Broad Institute Genomics Platform"/>
            <consortium name="The Broad Institute Genome Sequencing Center for Infectious Disease"/>
            <person name="Wu L."/>
            <person name="Ma J."/>
        </authorList>
    </citation>
    <scope>NUCLEOTIDE SEQUENCE [LARGE SCALE GENOMIC DNA]</scope>
    <source>
        <strain evidence="2 3">DT72</strain>
    </source>
</reference>
<feature type="region of interest" description="Disordered" evidence="1">
    <location>
        <begin position="1"/>
        <end position="22"/>
    </location>
</feature>
<gene>
    <name evidence="2" type="ORF">ACFQJ6_12265</name>
</gene>
<name>A0ABD5WM29_9EURY</name>
<dbReference type="RefSeq" id="WP_382209845.1">
    <property type="nucleotide sequence ID" value="NZ_JBHSZH010000005.1"/>
</dbReference>
<comment type="caution">
    <text evidence="2">The sequence shown here is derived from an EMBL/GenBank/DDBJ whole genome shotgun (WGS) entry which is preliminary data.</text>
</comment>
<evidence type="ECO:0000313" key="2">
    <source>
        <dbReference type="EMBL" id="MFC7080765.1"/>
    </source>
</evidence>
<dbReference type="Proteomes" id="UP001596407">
    <property type="component" value="Unassembled WGS sequence"/>
</dbReference>
<proteinExistence type="predicted"/>
<evidence type="ECO:0000256" key="1">
    <source>
        <dbReference type="SAM" id="MobiDB-lite"/>
    </source>
</evidence>